<evidence type="ECO:0000313" key="2">
    <source>
        <dbReference type="EMBL" id="AST57374.1"/>
    </source>
</evidence>
<accession>A0A223HYL3</accession>
<organism evidence="2 3">
    <name type="scientific">Thermoanaerobacterium thermosaccharolyticum</name>
    <name type="common">Clostridium thermosaccharolyticum</name>
    <dbReference type="NCBI Taxonomy" id="1517"/>
    <lineage>
        <taxon>Bacteria</taxon>
        <taxon>Bacillati</taxon>
        <taxon>Bacillota</taxon>
        <taxon>Clostridia</taxon>
        <taxon>Thermoanaerobacterales</taxon>
        <taxon>Thermoanaerobacteraceae</taxon>
        <taxon>Thermoanaerobacterium</taxon>
    </lineage>
</organism>
<reference evidence="2 3" key="1">
    <citation type="submission" date="2016-08" db="EMBL/GenBank/DDBJ databases">
        <title>A novel genetic cassette of butanologenic Thermoanaerobacterium thermosaccharolyticum that directly convert cellulose to butanol.</title>
        <authorList>
            <person name="Li T."/>
            <person name="He J."/>
        </authorList>
    </citation>
    <scope>NUCLEOTIDE SEQUENCE [LARGE SCALE GENOMIC DNA]</scope>
    <source>
        <strain evidence="2 3">TG57</strain>
    </source>
</reference>
<evidence type="ECO:0000313" key="3">
    <source>
        <dbReference type="Proteomes" id="UP000214975"/>
    </source>
</evidence>
<dbReference type="EMBL" id="CP016893">
    <property type="protein sequence ID" value="AST57374.1"/>
    <property type="molecule type" value="Genomic_DNA"/>
</dbReference>
<dbReference type="Proteomes" id="UP000214975">
    <property type="component" value="Chromosome"/>
</dbReference>
<keyword evidence="1" id="KW-0472">Membrane</keyword>
<evidence type="ECO:0000256" key="1">
    <source>
        <dbReference type="SAM" id="Phobius"/>
    </source>
</evidence>
<feature type="transmembrane region" description="Helical" evidence="1">
    <location>
        <begin position="21"/>
        <end position="44"/>
    </location>
</feature>
<sequence length="49" mass="5826">MLEKCLKNKKCKSANVKMKGYPLNGGYLVLFRFFINMQELYPYFRSKKG</sequence>
<keyword evidence="1" id="KW-1133">Transmembrane helix</keyword>
<name>A0A223HYL3_THETR</name>
<keyword evidence="1" id="KW-0812">Transmembrane</keyword>
<dbReference type="AlphaFoldDB" id="A0A223HYL3"/>
<gene>
    <name evidence="2" type="ORF">Thert_01299</name>
</gene>
<protein>
    <submittedName>
        <fullName evidence="2">Uncharacterized protein</fullName>
    </submittedName>
</protein>
<proteinExistence type="predicted"/>